<name>A0A9D1LM96_9CLOT</name>
<dbReference type="EMBL" id="DVMR01000067">
    <property type="protein sequence ID" value="HIU44459.1"/>
    <property type="molecule type" value="Genomic_DNA"/>
</dbReference>
<dbReference type="Proteomes" id="UP000824073">
    <property type="component" value="Unassembled WGS sequence"/>
</dbReference>
<feature type="domain" description="Pvc16 N-terminal" evidence="1">
    <location>
        <begin position="9"/>
        <end position="182"/>
    </location>
</feature>
<protein>
    <submittedName>
        <fullName evidence="2">DUF4255 domain-containing protein</fullName>
    </submittedName>
</protein>
<accession>A0A9D1LM96</accession>
<dbReference type="InterPro" id="IPR025351">
    <property type="entry name" value="Pvc16_N"/>
</dbReference>
<evidence type="ECO:0000313" key="3">
    <source>
        <dbReference type="Proteomes" id="UP000824073"/>
    </source>
</evidence>
<evidence type="ECO:0000313" key="2">
    <source>
        <dbReference type="EMBL" id="HIU44459.1"/>
    </source>
</evidence>
<dbReference type="AlphaFoldDB" id="A0A9D1LM96"/>
<organism evidence="2 3">
    <name type="scientific">Candidatus Ventrousia excrementavium</name>
    <dbReference type="NCBI Taxonomy" id="2840961"/>
    <lineage>
        <taxon>Bacteria</taxon>
        <taxon>Bacillati</taxon>
        <taxon>Bacillota</taxon>
        <taxon>Clostridia</taxon>
        <taxon>Eubacteriales</taxon>
        <taxon>Clostridiaceae</taxon>
        <taxon>Clostridiaceae incertae sedis</taxon>
        <taxon>Candidatus Ventrousia</taxon>
    </lineage>
</organism>
<reference evidence="2" key="2">
    <citation type="journal article" date="2021" name="PeerJ">
        <title>Extensive microbial diversity within the chicken gut microbiome revealed by metagenomics and culture.</title>
        <authorList>
            <person name="Gilroy R."/>
            <person name="Ravi A."/>
            <person name="Getino M."/>
            <person name="Pursley I."/>
            <person name="Horton D.L."/>
            <person name="Alikhan N.F."/>
            <person name="Baker D."/>
            <person name="Gharbi K."/>
            <person name="Hall N."/>
            <person name="Watson M."/>
            <person name="Adriaenssens E.M."/>
            <person name="Foster-Nyarko E."/>
            <person name="Jarju S."/>
            <person name="Secka A."/>
            <person name="Antonio M."/>
            <person name="Oren A."/>
            <person name="Chaudhuri R.R."/>
            <person name="La Ragione R."/>
            <person name="Hildebrand F."/>
            <person name="Pallen M.J."/>
        </authorList>
    </citation>
    <scope>NUCLEOTIDE SEQUENCE</scope>
    <source>
        <strain evidence="2">CHK191-8634</strain>
    </source>
</reference>
<proteinExistence type="predicted"/>
<sequence length="195" mass="21620">MAQYSVISDVSRTIVDLLQAELVPEPVAQAEQIGACDPHERGSCVVGVHIYDISEAGETRQTSPVVQPDGSVRNPPTALYLSMMISVASKAEKETRTLDEQMIMGRIVQVLSDNKRLPEKYMPPALRTAGESIMVSNVPMELEEKTKIWTMFSESYKLSMFYKVGPVLLESATVTMPAARVREVRLGTEQKERSS</sequence>
<dbReference type="Pfam" id="PF14065">
    <property type="entry name" value="Pvc16_N"/>
    <property type="match status" value="1"/>
</dbReference>
<reference evidence="2" key="1">
    <citation type="submission" date="2020-10" db="EMBL/GenBank/DDBJ databases">
        <authorList>
            <person name="Gilroy R."/>
        </authorList>
    </citation>
    <scope>NUCLEOTIDE SEQUENCE</scope>
    <source>
        <strain evidence="2">CHK191-8634</strain>
    </source>
</reference>
<comment type="caution">
    <text evidence="2">The sequence shown here is derived from an EMBL/GenBank/DDBJ whole genome shotgun (WGS) entry which is preliminary data.</text>
</comment>
<gene>
    <name evidence="2" type="ORF">IAB67_09205</name>
</gene>
<evidence type="ECO:0000259" key="1">
    <source>
        <dbReference type="Pfam" id="PF14065"/>
    </source>
</evidence>